<dbReference type="OrthoDB" id="10069167at2759"/>
<dbReference type="GO" id="GO:0005737">
    <property type="term" value="C:cytoplasm"/>
    <property type="evidence" value="ECO:0007669"/>
    <property type="project" value="UniProtKB-SubCell"/>
</dbReference>
<comment type="subcellular location">
    <subcellularLocation>
        <location evidence="1">Cytoplasm</location>
    </subcellularLocation>
</comment>
<feature type="non-terminal residue" evidence="11">
    <location>
        <position position="366"/>
    </location>
</feature>
<proteinExistence type="predicted"/>
<dbReference type="GO" id="GO:0005634">
    <property type="term" value="C:nucleus"/>
    <property type="evidence" value="ECO:0007669"/>
    <property type="project" value="TreeGrafter"/>
</dbReference>
<dbReference type="Gene3D" id="2.10.110.10">
    <property type="entry name" value="Cysteine Rich Protein"/>
    <property type="match status" value="2"/>
</dbReference>
<evidence type="ECO:0000313" key="12">
    <source>
        <dbReference type="Proteomes" id="UP000578343"/>
    </source>
</evidence>
<dbReference type="CDD" id="cd09829">
    <property type="entry name" value="PET_testin"/>
    <property type="match status" value="1"/>
</dbReference>
<dbReference type="CDD" id="cd09340">
    <property type="entry name" value="LIM1_Testin_like"/>
    <property type="match status" value="1"/>
</dbReference>
<dbReference type="FunFam" id="2.10.110.10:FF:000005">
    <property type="entry name" value="Testin isoform 1"/>
    <property type="match status" value="1"/>
</dbReference>
<dbReference type="AlphaFoldDB" id="A0A7K9EJL0"/>
<keyword evidence="2" id="KW-0963">Cytoplasm</keyword>
<dbReference type="Proteomes" id="UP000578343">
    <property type="component" value="Unassembled WGS sequence"/>
</dbReference>
<dbReference type="Pfam" id="PF06297">
    <property type="entry name" value="PET"/>
    <property type="match status" value="1"/>
</dbReference>
<evidence type="ECO:0000256" key="6">
    <source>
        <dbReference type="ARBA" id="ARBA00023038"/>
    </source>
</evidence>
<feature type="domain" description="LIM zinc-binding" evidence="9">
    <location>
        <begin position="308"/>
        <end position="366"/>
    </location>
</feature>
<evidence type="ECO:0000256" key="2">
    <source>
        <dbReference type="ARBA" id="ARBA00022490"/>
    </source>
</evidence>
<organism evidence="11 12">
    <name type="scientific">Baryphthengus martii</name>
    <name type="common">Rufous motmot</name>
    <dbReference type="NCBI Taxonomy" id="176943"/>
    <lineage>
        <taxon>Eukaryota</taxon>
        <taxon>Metazoa</taxon>
        <taxon>Chordata</taxon>
        <taxon>Craniata</taxon>
        <taxon>Vertebrata</taxon>
        <taxon>Euteleostomi</taxon>
        <taxon>Archelosauria</taxon>
        <taxon>Archosauria</taxon>
        <taxon>Dinosauria</taxon>
        <taxon>Saurischia</taxon>
        <taxon>Theropoda</taxon>
        <taxon>Coelurosauria</taxon>
        <taxon>Aves</taxon>
        <taxon>Neognathae</taxon>
        <taxon>Neoaves</taxon>
        <taxon>Telluraves</taxon>
        <taxon>Coraciimorphae</taxon>
        <taxon>Coraciiformes</taxon>
        <taxon>Momotidae</taxon>
        <taxon>Baryphthengus</taxon>
    </lineage>
</organism>
<keyword evidence="6 7" id="KW-0440">LIM domain</keyword>
<sequence>QPECPALFQMLLSQPQSGRGVPCLRCRGTCTGFEPHSWRKICKSCKCSQEDHSLSSDVEDDRKIGRLLSDSKYATLTARVKGGDGIRIYKRNRMIITNPIVSRKDPTFDTITYEWAPPGLTQKLAMQYMELIPKEMQPVAGTDGAYYRRRQLMRQLPLYDQDPSQCRGLAEGELKLMEDFVKKYKAEALGVGEVALPGQGGVGKEEGKPQDKNVAATKPPESTKPPETTNGALEPVPAGGPYRCETCKQAVPGDCPVVYADRAGYARQWHPACFVCCRCSEPLVDLIYFWKSGAAWCGRHYCESLRPRCAGCDELIFSEDYQQAGGRAWHKKHFACLECETLLTGQPFALDDSSLLCTTCSKSKRL</sequence>
<dbReference type="PROSITE" id="PS50023">
    <property type="entry name" value="LIM_DOMAIN_2"/>
    <property type="match status" value="2"/>
</dbReference>
<dbReference type="InterPro" id="IPR010442">
    <property type="entry name" value="PET_domain"/>
</dbReference>
<feature type="region of interest" description="Disordered" evidence="8">
    <location>
        <begin position="196"/>
        <end position="235"/>
    </location>
</feature>
<evidence type="ECO:0000256" key="3">
    <source>
        <dbReference type="ARBA" id="ARBA00022723"/>
    </source>
</evidence>
<dbReference type="GO" id="GO:0003714">
    <property type="term" value="F:transcription corepressor activity"/>
    <property type="evidence" value="ECO:0007669"/>
    <property type="project" value="TreeGrafter"/>
</dbReference>
<protein>
    <submittedName>
        <fullName evidence="11">LMCD1 protein</fullName>
    </submittedName>
</protein>
<evidence type="ECO:0000256" key="4">
    <source>
        <dbReference type="ARBA" id="ARBA00022737"/>
    </source>
</evidence>
<dbReference type="PANTHER" id="PTHR24211:SF0">
    <property type="entry name" value="LIM AND CYSTEINE-RICH DOMAINS PROTEIN 1"/>
    <property type="match status" value="1"/>
</dbReference>
<evidence type="ECO:0000256" key="7">
    <source>
        <dbReference type="PROSITE-ProRule" id="PRU00125"/>
    </source>
</evidence>
<feature type="domain" description="PET" evidence="10">
    <location>
        <begin position="94"/>
        <end position="201"/>
    </location>
</feature>
<keyword evidence="12" id="KW-1185">Reference proteome</keyword>
<dbReference type="PANTHER" id="PTHR24211">
    <property type="entry name" value="LIM DOMAIN-CONTAINING PROTEIN"/>
    <property type="match status" value="1"/>
</dbReference>
<dbReference type="SMART" id="SM00132">
    <property type="entry name" value="LIM"/>
    <property type="match status" value="2"/>
</dbReference>
<comment type="caution">
    <text evidence="11">The sequence shown here is derived from an EMBL/GenBank/DDBJ whole genome shotgun (WGS) entry which is preliminary data.</text>
</comment>
<dbReference type="GO" id="GO:0008270">
    <property type="term" value="F:zinc ion binding"/>
    <property type="evidence" value="ECO:0007669"/>
    <property type="project" value="InterPro"/>
</dbReference>
<accession>A0A7K9EJL0</accession>
<keyword evidence="4" id="KW-0677">Repeat</keyword>
<evidence type="ECO:0000256" key="5">
    <source>
        <dbReference type="ARBA" id="ARBA00022833"/>
    </source>
</evidence>
<dbReference type="InterPro" id="IPR001781">
    <property type="entry name" value="Znf_LIM"/>
</dbReference>
<feature type="compositionally biased region" description="Low complexity" evidence="8">
    <location>
        <begin position="217"/>
        <end position="229"/>
    </location>
</feature>
<dbReference type="SUPFAM" id="SSF57716">
    <property type="entry name" value="Glucocorticoid receptor-like (DNA-binding domain)"/>
    <property type="match status" value="1"/>
</dbReference>
<dbReference type="InterPro" id="IPR033724">
    <property type="entry name" value="PET_testin"/>
</dbReference>
<evidence type="ECO:0000313" key="11">
    <source>
        <dbReference type="EMBL" id="NXG76759.1"/>
    </source>
</evidence>
<gene>
    <name evidence="11" type="primary">Lmcd1</name>
    <name evidence="11" type="ORF">BARMAR_R11776</name>
</gene>
<keyword evidence="3 7" id="KW-0479">Metal-binding</keyword>
<evidence type="ECO:0000259" key="9">
    <source>
        <dbReference type="PROSITE" id="PS50023"/>
    </source>
</evidence>
<keyword evidence="5 7" id="KW-0862">Zinc</keyword>
<dbReference type="EMBL" id="VWZK01015321">
    <property type="protein sequence ID" value="NXG76759.1"/>
    <property type="molecule type" value="Genomic_DNA"/>
</dbReference>
<dbReference type="Pfam" id="PF00412">
    <property type="entry name" value="LIM"/>
    <property type="match status" value="2"/>
</dbReference>
<evidence type="ECO:0000256" key="8">
    <source>
        <dbReference type="SAM" id="MobiDB-lite"/>
    </source>
</evidence>
<dbReference type="InterPro" id="IPR047120">
    <property type="entry name" value="Pk/Esn/Tes"/>
</dbReference>
<reference evidence="11 12" key="1">
    <citation type="submission" date="2019-09" db="EMBL/GenBank/DDBJ databases">
        <title>Bird 10,000 Genomes (B10K) Project - Family phase.</title>
        <authorList>
            <person name="Zhang G."/>
        </authorList>
    </citation>
    <scope>NUCLEOTIDE SEQUENCE [LARGE SCALE GENOMIC DNA]</scope>
    <source>
        <strain evidence="11">B10K-DU-001-21</strain>
        <tissue evidence="11">Muscle</tissue>
    </source>
</reference>
<dbReference type="PROSITE" id="PS51303">
    <property type="entry name" value="PET"/>
    <property type="match status" value="1"/>
</dbReference>
<evidence type="ECO:0000259" key="10">
    <source>
        <dbReference type="PROSITE" id="PS51303"/>
    </source>
</evidence>
<evidence type="ECO:0000256" key="1">
    <source>
        <dbReference type="ARBA" id="ARBA00004496"/>
    </source>
</evidence>
<dbReference type="PROSITE" id="PS00478">
    <property type="entry name" value="LIM_DOMAIN_1"/>
    <property type="match status" value="1"/>
</dbReference>
<name>A0A7K9EJL0_BARMA</name>
<feature type="non-terminal residue" evidence="11">
    <location>
        <position position="1"/>
    </location>
</feature>
<feature type="domain" description="LIM zinc-binding" evidence="9">
    <location>
        <begin position="242"/>
        <end position="307"/>
    </location>
</feature>